<evidence type="ECO:0000313" key="6">
    <source>
        <dbReference type="EMBL" id="RCN59532.1"/>
    </source>
</evidence>
<evidence type="ECO:0000256" key="2">
    <source>
        <dbReference type="ARBA" id="ARBA00012897"/>
    </source>
</evidence>
<dbReference type="EC" id="1.4.1.1" evidence="2 5"/>
<dbReference type="InterPro" id="IPR008143">
    <property type="entry name" value="Ala_DH/PNT_CS2"/>
</dbReference>
<dbReference type="STRING" id="163359.A9R16_13695"/>
<dbReference type="PANTHER" id="PTHR42795">
    <property type="entry name" value="ALANINE DEHYDROGENASE"/>
    <property type="match status" value="1"/>
</dbReference>
<evidence type="ECO:0000313" key="7">
    <source>
        <dbReference type="Proteomes" id="UP000253250"/>
    </source>
</evidence>
<organism evidence="6 7">
    <name type="scientific">Acidiferrobacter thiooxydans</name>
    <dbReference type="NCBI Taxonomy" id="163359"/>
    <lineage>
        <taxon>Bacteria</taxon>
        <taxon>Pseudomonadati</taxon>
        <taxon>Pseudomonadota</taxon>
        <taxon>Gammaproteobacteria</taxon>
        <taxon>Acidiferrobacterales</taxon>
        <taxon>Acidiferrobacteraceae</taxon>
        <taxon>Acidiferrobacter</taxon>
    </lineage>
</organism>
<dbReference type="Pfam" id="PF05222">
    <property type="entry name" value="AlaDh_PNT_N"/>
    <property type="match status" value="1"/>
</dbReference>
<evidence type="ECO:0000256" key="3">
    <source>
        <dbReference type="ARBA" id="ARBA00023002"/>
    </source>
</evidence>
<dbReference type="InterPro" id="IPR036291">
    <property type="entry name" value="NAD(P)-bd_dom_sf"/>
</dbReference>
<dbReference type="PROSITE" id="PS00837">
    <property type="entry name" value="ALADH_PNT_2"/>
    <property type="match status" value="1"/>
</dbReference>
<dbReference type="PIRSF" id="PIRSF000183">
    <property type="entry name" value="Alanine_dh"/>
    <property type="match status" value="1"/>
</dbReference>
<dbReference type="CDD" id="cd05305">
    <property type="entry name" value="L-AlaDH"/>
    <property type="match status" value="1"/>
</dbReference>
<dbReference type="SMART" id="SM01003">
    <property type="entry name" value="AlaDh_PNT_N"/>
    <property type="match status" value="1"/>
</dbReference>
<dbReference type="Gene3D" id="3.40.50.720">
    <property type="entry name" value="NAD(P)-binding Rossmann-like Domain"/>
    <property type="match status" value="2"/>
</dbReference>
<reference evidence="6 7" key="1">
    <citation type="submission" date="2018-02" db="EMBL/GenBank/DDBJ databases">
        <title>Insights into the biology of acidophilic members of the Acidiferrobacteraceae family derived from comparative genomic analyses.</title>
        <authorList>
            <person name="Issotta F."/>
            <person name="Thyssen C."/>
            <person name="Mena C."/>
            <person name="Moya A."/>
            <person name="Bellenberg S."/>
            <person name="Sproer C."/>
            <person name="Covarrubias P.C."/>
            <person name="Sand W."/>
            <person name="Quatrini R."/>
            <person name="Vera M."/>
        </authorList>
    </citation>
    <scope>NUCLEOTIDE SEQUENCE [LARGE SCALE GENOMIC DNA]</scope>
    <source>
        <strain evidence="7">m-1</strain>
    </source>
</reference>
<dbReference type="SUPFAM" id="SSF51735">
    <property type="entry name" value="NAD(P)-binding Rossmann-fold domains"/>
    <property type="match status" value="1"/>
</dbReference>
<gene>
    <name evidence="6" type="primary">ald</name>
    <name evidence="6" type="ORF">C4900_04460</name>
</gene>
<comment type="similarity">
    <text evidence="1 5">Belongs to the AlaDH/PNT family.</text>
</comment>
<dbReference type="GO" id="GO:0000286">
    <property type="term" value="F:alanine dehydrogenase activity"/>
    <property type="evidence" value="ECO:0007669"/>
    <property type="project" value="UniProtKB-UniRule"/>
</dbReference>
<dbReference type="Pfam" id="PF01262">
    <property type="entry name" value="AlaDh_PNT_C"/>
    <property type="match status" value="1"/>
</dbReference>
<accession>A0A1C2G0N7</accession>
<dbReference type="OrthoDB" id="9804592at2"/>
<dbReference type="PANTHER" id="PTHR42795:SF1">
    <property type="entry name" value="ALANINE DEHYDROGENASE"/>
    <property type="match status" value="1"/>
</dbReference>
<keyword evidence="4 5" id="KW-0520">NAD</keyword>
<dbReference type="InterPro" id="IPR008141">
    <property type="entry name" value="Ala_DH"/>
</dbReference>
<proteinExistence type="inferred from homology"/>
<sequence>MRIGVPREVKPWEARVALVPHAVAALVQEGHEVFLEAGAGHGSGFQDQEYAAHGAHIVADASAVFRSAQLIVKVKEPVGEEWGRLRADHILFSYLHLAANRPLTEALQRIGLVAVAFETVVQDGLLPLLAPMSDIAGRLAVQIGAQLLHARSGGRGILLGGLPGTERGHVVVIGAGEAGGNAVRVAASLGARVTVFDKLRARQSAMMAVGPNVTALPAYEETVAAAVREADLVIGAVLVAGARAPHVVTRPMVRAMHRGAVIVDIAIDQGGCVETMHATDYGAPTYIEEGVVHFGVTNMPGAVPRTASQALSAVLLPYVQILATHGVDDPRLAGGVNVREGRITHEAVAAAMMS</sequence>
<evidence type="ECO:0000256" key="5">
    <source>
        <dbReference type="PIRNR" id="PIRNR000183"/>
    </source>
</evidence>
<dbReference type="Proteomes" id="UP000253250">
    <property type="component" value="Unassembled WGS sequence"/>
</dbReference>
<dbReference type="InterPro" id="IPR007698">
    <property type="entry name" value="AlaDH/PNT_NAD(H)-bd"/>
</dbReference>
<dbReference type="GO" id="GO:0042853">
    <property type="term" value="P:L-alanine catabolic process"/>
    <property type="evidence" value="ECO:0007669"/>
    <property type="project" value="InterPro"/>
</dbReference>
<evidence type="ECO:0000256" key="4">
    <source>
        <dbReference type="ARBA" id="ARBA00023027"/>
    </source>
</evidence>
<dbReference type="EMBL" id="PSYR01000001">
    <property type="protein sequence ID" value="RCN59532.1"/>
    <property type="molecule type" value="Genomic_DNA"/>
</dbReference>
<dbReference type="SUPFAM" id="SSF52283">
    <property type="entry name" value="Formate/glycerate dehydrogenase catalytic domain-like"/>
    <property type="match status" value="1"/>
</dbReference>
<evidence type="ECO:0000256" key="1">
    <source>
        <dbReference type="ARBA" id="ARBA00005689"/>
    </source>
</evidence>
<keyword evidence="7" id="KW-1185">Reference proteome</keyword>
<keyword evidence="3 5" id="KW-0560">Oxidoreductase</keyword>
<comment type="caution">
    <text evidence="6">The sequence shown here is derived from an EMBL/GenBank/DDBJ whole genome shotgun (WGS) entry which is preliminary data.</text>
</comment>
<dbReference type="NCBIfam" id="TIGR00518">
    <property type="entry name" value="alaDH"/>
    <property type="match status" value="1"/>
</dbReference>
<dbReference type="InterPro" id="IPR007886">
    <property type="entry name" value="AlaDH/PNT_N"/>
</dbReference>
<dbReference type="AlphaFoldDB" id="A0A1C2G0N7"/>
<dbReference type="GO" id="GO:0005886">
    <property type="term" value="C:plasma membrane"/>
    <property type="evidence" value="ECO:0007669"/>
    <property type="project" value="TreeGrafter"/>
</dbReference>
<comment type="catalytic activity">
    <reaction evidence="5">
        <text>L-alanine + NAD(+) + H2O = pyruvate + NH4(+) + NADH + H(+)</text>
        <dbReference type="Rhea" id="RHEA:18405"/>
        <dbReference type="ChEBI" id="CHEBI:15361"/>
        <dbReference type="ChEBI" id="CHEBI:15377"/>
        <dbReference type="ChEBI" id="CHEBI:15378"/>
        <dbReference type="ChEBI" id="CHEBI:28938"/>
        <dbReference type="ChEBI" id="CHEBI:57540"/>
        <dbReference type="ChEBI" id="CHEBI:57945"/>
        <dbReference type="ChEBI" id="CHEBI:57972"/>
        <dbReference type="EC" id="1.4.1.1"/>
    </reaction>
</comment>
<protein>
    <recommendedName>
        <fullName evidence="2 5">Alanine dehydrogenase</fullName>
        <ecNumber evidence="2 5">1.4.1.1</ecNumber>
    </recommendedName>
</protein>
<dbReference type="RefSeq" id="WP_065971135.1">
    <property type="nucleotide sequence ID" value="NZ_CP080624.1"/>
</dbReference>
<dbReference type="SMART" id="SM01002">
    <property type="entry name" value="AlaDh_PNT_C"/>
    <property type="match status" value="1"/>
</dbReference>
<name>A0A1C2G0N7_9GAMM</name>